<evidence type="ECO:0000256" key="3">
    <source>
        <dbReference type="ARBA" id="ARBA00023125"/>
    </source>
</evidence>
<evidence type="ECO:0000256" key="4">
    <source>
        <dbReference type="ARBA" id="ARBA00023163"/>
    </source>
</evidence>
<proteinExistence type="inferred from homology"/>
<dbReference type="Gene3D" id="1.10.10.10">
    <property type="entry name" value="Winged helix-like DNA-binding domain superfamily/Winged helix DNA-binding domain"/>
    <property type="match status" value="1"/>
</dbReference>
<feature type="domain" description="HTH lysR-type" evidence="5">
    <location>
        <begin position="8"/>
        <end position="64"/>
    </location>
</feature>
<dbReference type="RefSeq" id="WP_166946488.1">
    <property type="nucleotide sequence ID" value="NZ_JAARLZ010000002.1"/>
</dbReference>
<evidence type="ECO:0000313" key="7">
    <source>
        <dbReference type="Proteomes" id="UP000490980"/>
    </source>
</evidence>
<organism evidence="6 7">
    <name type="scientific">Luteibacter anthropi</name>
    <dbReference type="NCBI Taxonomy" id="564369"/>
    <lineage>
        <taxon>Bacteria</taxon>
        <taxon>Pseudomonadati</taxon>
        <taxon>Pseudomonadota</taxon>
        <taxon>Gammaproteobacteria</taxon>
        <taxon>Lysobacterales</taxon>
        <taxon>Rhodanobacteraceae</taxon>
        <taxon>Luteibacter</taxon>
    </lineage>
</organism>
<dbReference type="InterPro" id="IPR036390">
    <property type="entry name" value="WH_DNA-bd_sf"/>
</dbReference>
<dbReference type="Proteomes" id="UP000490980">
    <property type="component" value="Unassembled WGS sequence"/>
</dbReference>
<gene>
    <name evidence="6" type="ORF">HBF25_03080</name>
</gene>
<evidence type="ECO:0000256" key="2">
    <source>
        <dbReference type="ARBA" id="ARBA00023015"/>
    </source>
</evidence>
<evidence type="ECO:0000313" key="6">
    <source>
        <dbReference type="EMBL" id="NII05370.1"/>
    </source>
</evidence>
<dbReference type="InterPro" id="IPR005119">
    <property type="entry name" value="LysR_subst-bd"/>
</dbReference>
<dbReference type="PANTHER" id="PTHR30537">
    <property type="entry name" value="HTH-TYPE TRANSCRIPTIONAL REGULATOR"/>
    <property type="match status" value="1"/>
</dbReference>
<dbReference type="InterPro" id="IPR058163">
    <property type="entry name" value="LysR-type_TF_proteobact-type"/>
</dbReference>
<dbReference type="InterPro" id="IPR000847">
    <property type="entry name" value="LysR_HTH_N"/>
</dbReference>
<dbReference type="EMBL" id="JAARLZ010000002">
    <property type="protein sequence ID" value="NII05370.1"/>
    <property type="molecule type" value="Genomic_DNA"/>
</dbReference>
<dbReference type="AlphaFoldDB" id="A0A7X5U7L3"/>
<accession>A0A7X5U7L3</accession>
<comment type="similarity">
    <text evidence="1">Belongs to the LysR transcriptional regulatory family.</text>
</comment>
<reference evidence="6 7" key="1">
    <citation type="submission" date="2020-03" db="EMBL/GenBank/DDBJ databases">
        <authorList>
            <person name="Lai Q."/>
        </authorList>
    </citation>
    <scope>NUCLEOTIDE SEQUENCE [LARGE SCALE GENOMIC DNA]</scope>
    <source>
        <strain evidence="6 7">CCUG 25036</strain>
    </source>
</reference>
<dbReference type="GO" id="GO:0003700">
    <property type="term" value="F:DNA-binding transcription factor activity"/>
    <property type="evidence" value="ECO:0007669"/>
    <property type="project" value="InterPro"/>
</dbReference>
<dbReference type="InterPro" id="IPR036388">
    <property type="entry name" value="WH-like_DNA-bd_sf"/>
</dbReference>
<dbReference type="Pfam" id="PF00126">
    <property type="entry name" value="HTH_1"/>
    <property type="match status" value="1"/>
</dbReference>
<evidence type="ECO:0000259" key="5">
    <source>
        <dbReference type="PROSITE" id="PS50931"/>
    </source>
</evidence>
<dbReference type="PANTHER" id="PTHR30537:SF1">
    <property type="entry name" value="HTH-TYPE TRANSCRIPTIONAL REGULATOR PGRR"/>
    <property type="match status" value="1"/>
</dbReference>
<dbReference type="GO" id="GO:0006351">
    <property type="term" value="P:DNA-templated transcription"/>
    <property type="evidence" value="ECO:0007669"/>
    <property type="project" value="TreeGrafter"/>
</dbReference>
<dbReference type="Gene3D" id="3.40.190.290">
    <property type="match status" value="1"/>
</dbReference>
<keyword evidence="7" id="KW-1185">Reference proteome</keyword>
<evidence type="ECO:0000256" key="1">
    <source>
        <dbReference type="ARBA" id="ARBA00009437"/>
    </source>
</evidence>
<dbReference type="FunFam" id="1.10.10.10:FF:000001">
    <property type="entry name" value="LysR family transcriptional regulator"/>
    <property type="match status" value="1"/>
</dbReference>
<dbReference type="Pfam" id="PF03466">
    <property type="entry name" value="LysR_substrate"/>
    <property type="match status" value="1"/>
</dbReference>
<comment type="caution">
    <text evidence="6">The sequence shown here is derived from an EMBL/GenBank/DDBJ whole genome shotgun (WGS) entry which is preliminary data.</text>
</comment>
<name>A0A7X5U7L3_9GAMM</name>
<sequence length="303" mass="33324">MAGFSRSDLADLNVFLTIARRGSFRQAATELGLTASALSHTMKKLEDRLEVRLLNRTSRSVSLTPAGTDLADALSEGLETISNGLSALEAYRDHAVGRLRINVPHDAARLLVSPVLPQFFEAFPQVHLDLAVEDRLIDVVAEGYEAGIRYGASTPKDMVAVPLTPPLRWVIVGSPAYLARHGRPSRPDDLLQHSCVQMRLGDQTAYAWELGDGDAMVRIDCPGSIRVNESAAAIEAALNGIGLAYCLEWRVRDELASGRLELVMPEWSSMGPPFVMYYPSRRQSPPGLRQLVEMIRHHTETTL</sequence>
<dbReference type="GO" id="GO:0043565">
    <property type="term" value="F:sequence-specific DNA binding"/>
    <property type="evidence" value="ECO:0007669"/>
    <property type="project" value="TreeGrafter"/>
</dbReference>
<dbReference type="SUPFAM" id="SSF53850">
    <property type="entry name" value="Periplasmic binding protein-like II"/>
    <property type="match status" value="1"/>
</dbReference>
<dbReference type="PROSITE" id="PS50931">
    <property type="entry name" value="HTH_LYSR"/>
    <property type="match status" value="1"/>
</dbReference>
<protein>
    <submittedName>
        <fullName evidence="6">LysR family transcriptional regulator</fullName>
    </submittedName>
</protein>
<dbReference type="SUPFAM" id="SSF46785">
    <property type="entry name" value="Winged helix' DNA-binding domain"/>
    <property type="match status" value="1"/>
</dbReference>
<dbReference type="CDD" id="cd08474">
    <property type="entry name" value="PBP2_CrgA_like_5"/>
    <property type="match status" value="1"/>
</dbReference>
<keyword evidence="2" id="KW-0805">Transcription regulation</keyword>
<keyword evidence="3" id="KW-0238">DNA-binding</keyword>
<keyword evidence="4" id="KW-0804">Transcription</keyword>